<dbReference type="Proteomes" id="UP000830236">
    <property type="component" value="Chromosome"/>
</dbReference>
<evidence type="ECO:0000256" key="2">
    <source>
        <dbReference type="ARBA" id="ARBA00004651"/>
    </source>
</evidence>
<dbReference type="InterPro" id="IPR003660">
    <property type="entry name" value="HAMP_dom"/>
</dbReference>
<keyword evidence="7 15" id="KW-0812">Transmembrane</keyword>
<dbReference type="InterPro" id="IPR036097">
    <property type="entry name" value="HisK_dim/P_sf"/>
</dbReference>
<evidence type="ECO:0000313" key="19">
    <source>
        <dbReference type="Proteomes" id="UP000830236"/>
    </source>
</evidence>
<dbReference type="GO" id="GO:0005524">
    <property type="term" value="F:ATP binding"/>
    <property type="evidence" value="ECO:0007669"/>
    <property type="project" value="UniProtKB-KW"/>
</dbReference>
<evidence type="ECO:0000256" key="12">
    <source>
        <dbReference type="ARBA" id="ARBA00023012"/>
    </source>
</evidence>
<dbReference type="EMBL" id="CP097095">
    <property type="protein sequence ID" value="UQF79297.1"/>
    <property type="molecule type" value="Genomic_DNA"/>
</dbReference>
<dbReference type="Gene3D" id="1.10.287.130">
    <property type="match status" value="1"/>
</dbReference>
<dbReference type="Gene3D" id="3.30.565.10">
    <property type="entry name" value="Histidine kinase-like ATPase, C-terminal domain"/>
    <property type="match status" value="1"/>
</dbReference>
<evidence type="ECO:0000259" key="17">
    <source>
        <dbReference type="PROSITE" id="PS50885"/>
    </source>
</evidence>
<feature type="transmembrane region" description="Helical" evidence="15">
    <location>
        <begin position="209"/>
        <end position="230"/>
    </location>
</feature>
<dbReference type="NCBIfam" id="NF040691">
    <property type="entry name" value="MtrAB_MtrB"/>
    <property type="match status" value="1"/>
</dbReference>
<dbReference type="Pfam" id="PF00512">
    <property type="entry name" value="HisKA"/>
    <property type="match status" value="1"/>
</dbReference>
<keyword evidence="9 18" id="KW-0418">Kinase</keyword>
<evidence type="ECO:0000313" key="18">
    <source>
        <dbReference type="EMBL" id="UQF79297.1"/>
    </source>
</evidence>
<keyword evidence="10" id="KW-0067">ATP-binding</keyword>
<keyword evidence="13 15" id="KW-0472">Membrane</keyword>
<dbReference type="SUPFAM" id="SSF55874">
    <property type="entry name" value="ATPase domain of HSP90 chaperone/DNA topoisomerase II/histidine kinase"/>
    <property type="match status" value="1"/>
</dbReference>
<dbReference type="CDD" id="cd00082">
    <property type="entry name" value="HisKA"/>
    <property type="match status" value="1"/>
</dbReference>
<evidence type="ECO:0000259" key="16">
    <source>
        <dbReference type="PROSITE" id="PS50109"/>
    </source>
</evidence>
<keyword evidence="11 15" id="KW-1133">Transmembrane helix</keyword>
<dbReference type="FunFam" id="3.30.565.10:FF:000013">
    <property type="entry name" value="Two-component sensor histidine kinase"/>
    <property type="match status" value="1"/>
</dbReference>
<dbReference type="KEGG" id="agh:M3I41_06830"/>
<feature type="domain" description="HAMP" evidence="17">
    <location>
        <begin position="230"/>
        <end position="282"/>
    </location>
</feature>
<dbReference type="SUPFAM" id="SSF47384">
    <property type="entry name" value="Homodimeric domain of signal transducing histidine kinase"/>
    <property type="match status" value="1"/>
</dbReference>
<dbReference type="SUPFAM" id="SSF158472">
    <property type="entry name" value="HAMP domain-like"/>
    <property type="match status" value="1"/>
</dbReference>
<comment type="catalytic activity">
    <reaction evidence="1">
        <text>ATP + protein L-histidine = ADP + protein N-phospho-L-histidine.</text>
        <dbReference type="EC" id="2.7.13.3"/>
    </reaction>
</comment>
<reference evidence="18" key="1">
    <citation type="submission" date="2022-05" db="EMBL/GenBank/DDBJ databases">
        <title>Using nanopore sequencing to obtain complete genomes from saliva samples.</title>
        <authorList>
            <person name="Baker J.L."/>
        </authorList>
    </citation>
    <scope>NUCLEOTIDE SEQUENCE</scope>
    <source>
        <strain evidence="18">JCVI-JB-Ag32</strain>
    </source>
</reference>
<organism evidence="18 19">
    <name type="scientific">Actinomyces graevenitzii</name>
    <dbReference type="NCBI Taxonomy" id="55565"/>
    <lineage>
        <taxon>Bacteria</taxon>
        <taxon>Bacillati</taxon>
        <taxon>Actinomycetota</taxon>
        <taxon>Actinomycetes</taxon>
        <taxon>Actinomycetales</taxon>
        <taxon>Actinomycetaceae</taxon>
        <taxon>Actinomyces</taxon>
    </lineage>
</organism>
<evidence type="ECO:0000256" key="10">
    <source>
        <dbReference type="ARBA" id="ARBA00022840"/>
    </source>
</evidence>
<dbReference type="GO" id="GO:0005886">
    <property type="term" value="C:plasma membrane"/>
    <property type="evidence" value="ECO:0007669"/>
    <property type="project" value="UniProtKB-SubCell"/>
</dbReference>
<evidence type="ECO:0000256" key="14">
    <source>
        <dbReference type="ARBA" id="ARBA00035305"/>
    </source>
</evidence>
<dbReference type="EC" id="2.7.13.3" evidence="3"/>
<feature type="transmembrane region" description="Helical" evidence="15">
    <location>
        <begin position="27"/>
        <end position="54"/>
    </location>
</feature>
<evidence type="ECO:0000256" key="7">
    <source>
        <dbReference type="ARBA" id="ARBA00022692"/>
    </source>
</evidence>
<dbReference type="PROSITE" id="PS50885">
    <property type="entry name" value="HAMP"/>
    <property type="match status" value="1"/>
</dbReference>
<evidence type="ECO:0000256" key="1">
    <source>
        <dbReference type="ARBA" id="ARBA00000085"/>
    </source>
</evidence>
<dbReference type="InterPro" id="IPR004358">
    <property type="entry name" value="Sig_transdc_His_kin-like_C"/>
</dbReference>
<dbReference type="SMART" id="SM00388">
    <property type="entry name" value="HisKA"/>
    <property type="match status" value="1"/>
</dbReference>
<dbReference type="InterPro" id="IPR047669">
    <property type="entry name" value="MtrAB_MtrB"/>
</dbReference>
<dbReference type="AlphaFoldDB" id="A0A9E7AL97"/>
<feature type="domain" description="Histidine kinase" evidence="16">
    <location>
        <begin position="297"/>
        <end position="515"/>
    </location>
</feature>
<dbReference type="InterPro" id="IPR036890">
    <property type="entry name" value="HATPase_C_sf"/>
</dbReference>
<evidence type="ECO:0000256" key="8">
    <source>
        <dbReference type="ARBA" id="ARBA00022741"/>
    </source>
</evidence>
<dbReference type="InterPro" id="IPR003661">
    <property type="entry name" value="HisK_dim/P_dom"/>
</dbReference>
<name>A0A9E7AL97_9ACTO</name>
<gene>
    <name evidence="18" type="primary">mtrB</name>
    <name evidence="18" type="ORF">M3I41_06830</name>
</gene>
<evidence type="ECO:0000256" key="5">
    <source>
        <dbReference type="ARBA" id="ARBA00022553"/>
    </source>
</evidence>
<evidence type="ECO:0000256" key="9">
    <source>
        <dbReference type="ARBA" id="ARBA00022777"/>
    </source>
</evidence>
<dbReference type="Pfam" id="PF02518">
    <property type="entry name" value="HATPase_c"/>
    <property type="match status" value="1"/>
</dbReference>
<dbReference type="PRINTS" id="PR00344">
    <property type="entry name" value="BCTRLSENSOR"/>
</dbReference>
<sequence length="577" mass="62525">MRGLDAIRQWLARSPLKYFRLALARSLVLRVAVQVMVVGMVSVLALIIFATSWVRSDLLRERLDAVIADADTRVATAQSQMDATAVNTTAEVSALAQSQVTSLKDAISGANGVGVVLMRSRSSNSSIVINDLSSTSGLRQAISNDLINQLESNPHRQYWQYAKVTDDGNAVPGIVVASQLTLPLAGTYNVFLVYSLKNEQHLLDVATRALVSGGAMLVVAMGIAVALLTWRVLLPVRRTSLAAQRLAAGNFGERLEIKSQDEAASLALSFNNMADSIEAQIDRLSELSRLQQRFVSDVSHELRTPMTTILLAGETLFDARDNFSDPRLKRSTELLFGQIERFDKMLADLLEISRFDAGSAALSLQEWDVGEIARDVIDFAQPLAQANGCQIRLHIEGNKVTAVVDHTRIERILRNLVVNATEHGEGKPIDINVVGDDTAVAVRVRDHGIGMSEEVAEHVFDRFYRADPSRARKSGGTGLGLSISREDAALHNGTLSAWGWPGDGAAFLLLIPRNQDVPAGRGPLDVIPPDAPLEALVKDVAGHMGPNPEPVPTPSLGLPLLIPATRWADEEEENDAS</sequence>
<evidence type="ECO:0000256" key="4">
    <source>
        <dbReference type="ARBA" id="ARBA00022475"/>
    </source>
</evidence>
<evidence type="ECO:0000256" key="6">
    <source>
        <dbReference type="ARBA" id="ARBA00022679"/>
    </source>
</evidence>
<dbReference type="SMART" id="SM00304">
    <property type="entry name" value="HAMP"/>
    <property type="match status" value="1"/>
</dbReference>
<dbReference type="PANTHER" id="PTHR45436:SF5">
    <property type="entry name" value="SENSOR HISTIDINE KINASE TRCS"/>
    <property type="match status" value="1"/>
</dbReference>
<comment type="subcellular location">
    <subcellularLocation>
        <location evidence="2">Cell membrane</location>
        <topology evidence="2">Multi-pass membrane protein</topology>
    </subcellularLocation>
</comment>
<evidence type="ECO:0000256" key="3">
    <source>
        <dbReference type="ARBA" id="ARBA00012438"/>
    </source>
</evidence>
<proteinExistence type="predicted"/>
<dbReference type="InterPro" id="IPR005467">
    <property type="entry name" value="His_kinase_dom"/>
</dbReference>
<keyword evidence="4" id="KW-1003">Cell membrane</keyword>
<keyword evidence="12" id="KW-0902">Two-component regulatory system</keyword>
<protein>
    <recommendedName>
        <fullName evidence="14">Sensor histidine kinase MtrB</fullName>
        <ecNumber evidence="3">2.7.13.3</ecNumber>
    </recommendedName>
</protein>
<evidence type="ECO:0000256" key="11">
    <source>
        <dbReference type="ARBA" id="ARBA00022989"/>
    </source>
</evidence>
<evidence type="ECO:0000256" key="15">
    <source>
        <dbReference type="SAM" id="Phobius"/>
    </source>
</evidence>
<keyword evidence="5" id="KW-0597">Phosphoprotein</keyword>
<dbReference type="FunFam" id="1.10.287.130:FF:000010">
    <property type="entry name" value="Two-component sensor histidine kinase"/>
    <property type="match status" value="1"/>
</dbReference>
<dbReference type="PROSITE" id="PS50109">
    <property type="entry name" value="HIS_KIN"/>
    <property type="match status" value="1"/>
</dbReference>
<keyword evidence="6" id="KW-0808">Transferase</keyword>
<dbReference type="Gene3D" id="6.10.340.10">
    <property type="match status" value="1"/>
</dbReference>
<dbReference type="InterPro" id="IPR003594">
    <property type="entry name" value="HATPase_dom"/>
</dbReference>
<dbReference type="PANTHER" id="PTHR45436">
    <property type="entry name" value="SENSOR HISTIDINE KINASE YKOH"/>
    <property type="match status" value="1"/>
</dbReference>
<evidence type="ECO:0000256" key="13">
    <source>
        <dbReference type="ARBA" id="ARBA00023136"/>
    </source>
</evidence>
<dbReference type="CDD" id="cd06225">
    <property type="entry name" value="HAMP"/>
    <property type="match status" value="1"/>
</dbReference>
<dbReference type="GO" id="GO:0000155">
    <property type="term" value="F:phosphorelay sensor kinase activity"/>
    <property type="evidence" value="ECO:0007669"/>
    <property type="project" value="InterPro"/>
</dbReference>
<dbReference type="Pfam" id="PF00672">
    <property type="entry name" value="HAMP"/>
    <property type="match status" value="1"/>
</dbReference>
<accession>A0A9E7AL97</accession>
<dbReference type="InterPro" id="IPR050428">
    <property type="entry name" value="TCS_sensor_his_kinase"/>
</dbReference>
<dbReference type="SMART" id="SM00387">
    <property type="entry name" value="HATPase_c"/>
    <property type="match status" value="1"/>
</dbReference>
<keyword evidence="8" id="KW-0547">Nucleotide-binding</keyword>